<dbReference type="PANTHER" id="PTHR12830">
    <property type="entry name" value="ANAPHASE-PROMOTING COMPLEX SUBUNIT 5"/>
    <property type="match status" value="1"/>
</dbReference>
<feature type="chain" id="PRO_5047009522" description="Anaphase-promoting complex subunit 5" evidence="5">
    <location>
        <begin position="27"/>
        <end position="678"/>
    </location>
</feature>
<keyword evidence="2" id="KW-0498">Mitosis</keyword>
<gene>
    <name evidence="6" type="ORF">F5050DRAFT_1869137</name>
</gene>
<accession>A0ABQ8QJD3</accession>
<evidence type="ECO:0000256" key="4">
    <source>
        <dbReference type="ARBA" id="ARBA00023306"/>
    </source>
</evidence>
<evidence type="ECO:0008006" key="8">
    <source>
        <dbReference type="Google" id="ProtNLM"/>
    </source>
</evidence>
<keyword evidence="1" id="KW-0132">Cell division</keyword>
<sequence length="678" mass="76918">PAEHPLQPHQIALLVILLLTFKDLHSKNFDPIFLLYIQRMLLDEISELNQPKSARELRDVLSAAPESKEGDARALISAFKASVTNQLLFRWALAKLLTLGHCLTKGIGLQGRRSIFGFYCRRCYISFGKLSFSGVIRLHKDFQLWLDGKPSHAYKPIHKDELNNTDLQIYQTQGDRQNWAQSEPYALSVKGQTIGDENLAKEHLRFFFEQRFHEGNDSGVRQLALLNLVRHHYLHEEYSAGRKVCPPFAYFTFILSLCQLLSEAIDVSRTSGDKVTLQQCISLLRRFPSVDERPPLNEIQPNLHPLDILYDVTKLIDETNEQPLSASFVKIAESMGVFDYWYDTKMDTTKESDQWAQHVVQGVAWTAAGCEDLGDLSSDVVVAFTFAGSPDNNRLTALLNTAYRRARQGDCDNALAILSNPVVWKGLSLSDYKLWAQEVWQVLALRATRRGQDRLYREFLLPRQPPGQRNARHYVHVSPPQLVPIGKISDSLHEVLRLRECEASGITTEQLLKTLWHSEFLFRIQHYRVAIILLADAGLQLGLSKSSQRMIEDILPQIMTGNDIETRAFAAFTLARCIIAADQSDADLQQAAWWLAIAEKDYMTLQIYRSAIDVQYLLAVVHNSMGAEQERDASAQRFQTTQQLAEKLELTVVDEEAGAILDLVSRVGMRELEGTVTL</sequence>
<dbReference type="InterPro" id="IPR037679">
    <property type="entry name" value="Apc5"/>
</dbReference>
<dbReference type="PANTHER" id="PTHR12830:SF9">
    <property type="entry name" value="ANAPHASE-PROMOTING COMPLEX SUBUNIT 5"/>
    <property type="match status" value="1"/>
</dbReference>
<keyword evidence="4" id="KW-0131">Cell cycle</keyword>
<feature type="non-terminal residue" evidence="6">
    <location>
        <position position="1"/>
    </location>
</feature>
<evidence type="ECO:0000256" key="3">
    <source>
        <dbReference type="ARBA" id="ARBA00022786"/>
    </source>
</evidence>
<keyword evidence="5" id="KW-0732">Signal</keyword>
<evidence type="ECO:0000313" key="7">
    <source>
        <dbReference type="Proteomes" id="UP001163828"/>
    </source>
</evidence>
<organism evidence="6 7">
    <name type="scientific">Lentinula boryana</name>
    <dbReference type="NCBI Taxonomy" id="40481"/>
    <lineage>
        <taxon>Eukaryota</taxon>
        <taxon>Fungi</taxon>
        <taxon>Dikarya</taxon>
        <taxon>Basidiomycota</taxon>
        <taxon>Agaricomycotina</taxon>
        <taxon>Agaricomycetes</taxon>
        <taxon>Agaricomycetidae</taxon>
        <taxon>Agaricales</taxon>
        <taxon>Marasmiineae</taxon>
        <taxon>Omphalotaceae</taxon>
        <taxon>Lentinula</taxon>
    </lineage>
</organism>
<dbReference type="Proteomes" id="UP001163828">
    <property type="component" value="Unassembled WGS sequence"/>
</dbReference>
<evidence type="ECO:0000256" key="2">
    <source>
        <dbReference type="ARBA" id="ARBA00022776"/>
    </source>
</evidence>
<proteinExistence type="predicted"/>
<reference evidence="6" key="1">
    <citation type="submission" date="2022-08" db="EMBL/GenBank/DDBJ databases">
        <authorList>
            <consortium name="DOE Joint Genome Institute"/>
            <person name="Min B."/>
            <person name="Riley R."/>
            <person name="Sierra-Patev S."/>
            <person name="Naranjo-Ortiz M."/>
            <person name="Looney B."/>
            <person name="Konkel Z."/>
            <person name="Slot J.C."/>
            <person name="Sakamoto Y."/>
            <person name="Steenwyk J.L."/>
            <person name="Rokas A."/>
            <person name="Carro J."/>
            <person name="Camarero S."/>
            <person name="Ferreira P."/>
            <person name="Molpeceres G."/>
            <person name="Ruiz-Duenas F.J."/>
            <person name="Serrano A."/>
            <person name="Henrissat B."/>
            <person name="Drula E."/>
            <person name="Hughes K.W."/>
            <person name="Mata J.L."/>
            <person name="Ishikawa N.K."/>
            <person name="Vargas-Isla R."/>
            <person name="Ushijima S."/>
            <person name="Smith C.A."/>
            <person name="Ahrendt S."/>
            <person name="Andreopoulos W."/>
            <person name="He G."/>
            <person name="Labutti K."/>
            <person name="Lipzen A."/>
            <person name="Ng V."/>
            <person name="Sandor L."/>
            <person name="Barry K."/>
            <person name="Martinez A.T."/>
            <person name="Xiao Y."/>
            <person name="Gibbons J.G."/>
            <person name="Terashima K."/>
            <person name="Hibbett D.S."/>
            <person name="Grigoriev I.V."/>
        </authorList>
    </citation>
    <scope>NUCLEOTIDE SEQUENCE</scope>
    <source>
        <strain evidence="6">TFB10827</strain>
    </source>
</reference>
<evidence type="ECO:0000256" key="5">
    <source>
        <dbReference type="SAM" id="SignalP"/>
    </source>
</evidence>
<keyword evidence="3" id="KW-0833">Ubl conjugation pathway</keyword>
<name>A0ABQ8QJD3_9AGAR</name>
<keyword evidence="7" id="KW-1185">Reference proteome</keyword>
<evidence type="ECO:0000256" key="1">
    <source>
        <dbReference type="ARBA" id="ARBA00022618"/>
    </source>
</evidence>
<dbReference type="EMBL" id="MU790556">
    <property type="protein sequence ID" value="KAJ3998566.1"/>
    <property type="molecule type" value="Genomic_DNA"/>
</dbReference>
<evidence type="ECO:0000313" key="6">
    <source>
        <dbReference type="EMBL" id="KAJ3998566.1"/>
    </source>
</evidence>
<protein>
    <recommendedName>
        <fullName evidence="8">Anaphase-promoting complex subunit 5</fullName>
    </recommendedName>
</protein>
<feature type="signal peptide" evidence="5">
    <location>
        <begin position="1"/>
        <end position="26"/>
    </location>
</feature>
<comment type="caution">
    <text evidence="6">The sequence shown here is derived from an EMBL/GenBank/DDBJ whole genome shotgun (WGS) entry which is preliminary data.</text>
</comment>